<feature type="chain" id="PRO_5042075113" description="Carbohydrate esterase family 16 protein" evidence="2">
    <location>
        <begin position="20"/>
        <end position="337"/>
    </location>
</feature>
<dbReference type="PANTHER" id="PTHR45648:SF22">
    <property type="entry name" value="GDSL LIPASE_ACYLHYDROLASE FAMILY PROTEIN (AFU_ORTHOLOGUE AFUA_4G14700)"/>
    <property type="match status" value="1"/>
</dbReference>
<keyword evidence="2" id="KW-0732">Signal</keyword>
<evidence type="ECO:0000313" key="4">
    <source>
        <dbReference type="Proteomes" id="UP001219525"/>
    </source>
</evidence>
<feature type="signal peptide" evidence="2">
    <location>
        <begin position="1"/>
        <end position="19"/>
    </location>
</feature>
<evidence type="ECO:0000256" key="2">
    <source>
        <dbReference type="SAM" id="SignalP"/>
    </source>
</evidence>
<dbReference type="InterPro" id="IPR036514">
    <property type="entry name" value="SGNH_hydro_sf"/>
</dbReference>
<organism evidence="3 4">
    <name type="scientific">Mycena pura</name>
    <dbReference type="NCBI Taxonomy" id="153505"/>
    <lineage>
        <taxon>Eukaryota</taxon>
        <taxon>Fungi</taxon>
        <taxon>Dikarya</taxon>
        <taxon>Basidiomycota</taxon>
        <taxon>Agaricomycotina</taxon>
        <taxon>Agaricomycetes</taxon>
        <taxon>Agaricomycetidae</taxon>
        <taxon>Agaricales</taxon>
        <taxon>Marasmiineae</taxon>
        <taxon>Mycenaceae</taxon>
        <taxon>Mycena</taxon>
    </lineage>
</organism>
<keyword evidence="4" id="KW-1185">Reference proteome</keyword>
<dbReference type="EMBL" id="JARJCW010000008">
    <property type="protein sequence ID" value="KAJ7221281.1"/>
    <property type="molecule type" value="Genomic_DNA"/>
</dbReference>
<dbReference type="InterPro" id="IPR001087">
    <property type="entry name" value="GDSL"/>
</dbReference>
<dbReference type="GO" id="GO:0016788">
    <property type="term" value="F:hydrolase activity, acting on ester bonds"/>
    <property type="evidence" value="ECO:0007669"/>
    <property type="project" value="InterPro"/>
</dbReference>
<evidence type="ECO:0008006" key="5">
    <source>
        <dbReference type="Google" id="ProtNLM"/>
    </source>
</evidence>
<dbReference type="Proteomes" id="UP001219525">
    <property type="component" value="Unassembled WGS sequence"/>
</dbReference>
<comment type="caution">
    <text evidence="3">The sequence shown here is derived from an EMBL/GenBank/DDBJ whole genome shotgun (WGS) entry which is preliminary data.</text>
</comment>
<reference evidence="3" key="1">
    <citation type="submission" date="2023-03" db="EMBL/GenBank/DDBJ databases">
        <title>Massive genome expansion in bonnet fungi (Mycena s.s.) driven by repeated elements and novel gene families across ecological guilds.</title>
        <authorList>
            <consortium name="Lawrence Berkeley National Laboratory"/>
            <person name="Harder C.B."/>
            <person name="Miyauchi S."/>
            <person name="Viragh M."/>
            <person name="Kuo A."/>
            <person name="Thoen E."/>
            <person name="Andreopoulos B."/>
            <person name="Lu D."/>
            <person name="Skrede I."/>
            <person name="Drula E."/>
            <person name="Henrissat B."/>
            <person name="Morin E."/>
            <person name="Kohler A."/>
            <person name="Barry K."/>
            <person name="LaButti K."/>
            <person name="Morin E."/>
            <person name="Salamov A."/>
            <person name="Lipzen A."/>
            <person name="Mereny Z."/>
            <person name="Hegedus B."/>
            <person name="Baldrian P."/>
            <person name="Stursova M."/>
            <person name="Weitz H."/>
            <person name="Taylor A."/>
            <person name="Grigoriev I.V."/>
            <person name="Nagy L.G."/>
            <person name="Martin F."/>
            <person name="Kauserud H."/>
        </authorList>
    </citation>
    <scope>NUCLEOTIDE SEQUENCE</scope>
    <source>
        <strain evidence="3">9144</strain>
    </source>
</reference>
<protein>
    <recommendedName>
        <fullName evidence="5">Carbohydrate esterase family 16 protein</fullName>
    </recommendedName>
</protein>
<evidence type="ECO:0000256" key="1">
    <source>
        <dbReference type="ARBA" id="ARBA00022801"/>
    </source>
</evidence>
<evidence type="ECO:0000313" key="3">
    <source>
        <dbReference type="EMBL" id="KAJ7221281.1"/>
    </source>
</evidence>
<dbReference type="Pfam" id="PF00657">
    <property type="entry name" value="Lipase_GDSL"/>
    <property type="match status" value="1"/>
</dbReference>
<accession>A0AAD6VVK5</accession>
<dbReference type="Gene3D" id="3.40.50.1110">
    <property type="entry name" value="SGNH hydrolase"/>
    <property type="match status" value="1"/>
</dbReference>
<dbReference type="InterPro" id="IPR051058">
    <property type="entry name" value="GDSL_Est/Lipase"/>
</dbReference>
<keyword evidence="1" id="KW-0378">Hydrolase</keyword>
<proteinExistence type="predicted"/>
<dbReference type="SUPFAM" id="SSF52266">
    <property type="entry name" value="SGNH hydrolase"/>
    <property type="match status" value="1"/>
</dbReference>
<name>A0AAD6VVK5_9AGAR</name>
<gene>
    <name evidence="3" type="ORF">GGX14DRAFT_669270</name>
</gene>
<dbReference type="AlphaFoldDB" id="A0AAD6VVK5"/>
<dbReference type="PANTHER" id="PTHR45648">
    <property type="entry name" value="GDSL LIPASE/ACYLHYDROLASE FAMILY PROTEIN (AFU_ORTHOLOGUE AFUA_4G14700)"/>
    <property type="match status" value="1"/>
</dbReference>
<sequence>MALFPLISCALTLSGGVWAMSATKAVVLFGDSYTDQSRGDSIANGTFPGKDYTARRFFHRYEHDAINARMRTEFIQFHCQEDNAADVITVPLICEHMSVTRSGIKPRRTPQAKNVPDVLGGQTDWFIQDHVVSGSTKQRLSIDPDEFVVIIYIGTNDVGRKTFITDSQSPNVSLADIAHCQLHALRRLHALGARHFILNSMIPLQLTKLYSNSSDPSIYSPTPHDGPTWHRRMFNFRRRGSARGVGHSATVHMFDTYGFFEEMYNHPGQFFNGSIPANVTGHCNQCNPNNATQCTSCPRAERDSFMWWDELHPSEQTGRNLGREMFEALRRHSKYLS</sequence>